<name>A0A6J5MGA9_9CAUD</name>
<dbReference type="EMBL" id="LR797389">
    <property type="protein sequence ID" value="CAB4213109.1"/>
    <property type="molecule type" value="Genomic_DNA"/>
</dbReference>
<accession>A0A6J5MGA9</accession>
<dbReference type="EMBL" id="LR797029">
    <property type="protein sequence ID" value="CAB4183381.1"/>
    <property type="molecule type" value="Genomic_DNA"/>
</dbReference>
<protein>
    <submittedName>
        <fullName evidence="1">Uncharacterized protein</fullName>
    </submittedName>
</protein>
<proteinExistence type="predicted"/>
<evidence type="ECO:0000313" key="1">
    <source>
        <dbReference type="EMBL" id="CAB4144353.1"/>
    </source>
</evidence>
<evidence type="ECO:0000313" key="3">
    <source>
        <dbReference type="EMBL" id="CAB4213109.1"/>
    </source>
</evidence>
<reference evidence="1" key="1">
    <citation type="submission" date="2020-04" db="EMBL/GenBank/DDBJ databases">
        <authorList>
            <person name="Chiriac C."/>
            <person name="Salcher M."/>
            <person name="Ghai R."/>
            <person name="Kavagutti S V."/>
        </authorList>
    </citation>
    <scope>NUCLEOTIDE SEQUENCE</scope>
</reference>
<dbReference type="EMBL" id="LR796424">
    <property type="protein sequence ID" value="CAB4144353.1"/>
    <property type="molecule type" value="Genomic_DNA"/>
</dbReference>
<sequence>MLKQVNKRLFDEVLDQFSDDQIFSNEMLTCAISGDDIYAISFQDVSYFVSSTFNVLKIGEKSFCVENNESRIN</sequence>
<organism evidence="1">
    <name type="scientific">uncultured Caudovirales phage</name>
    <dbReference type="NCBI Taxonomy" id="2100421"/>
    <lineage>
        <taxon>Viruses</taxon>
        <taxon>Duplodnaviria</taxon>
        <taxon>Heunggongvirae</taxon>
        <taxon>Uroviricota</taxon>
        <taxon>Caudoviricetes</taxon>
        <taxon>Peduoviridae</taxon>
        <taxon>Maltschvirus</taxon>
        <taxon>Maltschvirus maltsch</taxon>
    </lineage>
</organism>
<gene>
    <name evidence="2" type="ORF">UFOVP1089_56</name>
    <name evidence="3" type="ORF">UFOVP1443_75</name>
    <name evidence="1" type="ORF">UFOVP459_29</name>
</gene>
<evidence type="ECO:0000313" key="2">
    <source>
        <dbReference type="EMBL" id="CAB4183381.1"/>
    </source>
</evidence>